<keyword evidence="2" id="KW-0732">Signal</keyword>
<evidence type="ECO:0008006" key="5">
    <source>
        <dbReference type="Google" id="ProtNLM"/>
    </source>
</evidence>
<feature type="region of interest" description="Disordered" evidence="1">
    <location>
        <begin position="102"/>
        <end position="126"/>
    </location>
</feature>
<gene>
    <name evidence="3" type="ORF">BP5553_00683</name>
</gene>
<dbReference type="RefSeq" id="XP_031873360.1">
    <property type="nucleotide sequence ID" value="XM_032009306.1"/>
</dbReference>
<feature type="chain" id="PRO_5016861958" description="Ecp2 effector protein domain-containing protein" evidence="2">
    <location>
        <begin position="18"/>
        <end position="126"/>
    </location>
</feature>
<dbReference type="Proteomes" id="UP000254866">
    <property type="component" value="Unassembled WGS sequence"/>
</dbReference>
<evidence type="ECO:0000313" key="3">
    <source>
        <dbReference type="EMBL" id="RDL40704.1"/>
    </source>
</evidence>
<dbReference type="OrthoDB" id="5407769at2759"/>
<keyword evidence="4" id="KW-1185">Reference proteome</keyword>
<dbReference type="AlphaFoldDB" id="A0A370TYW9"/>
<proteinExistence type="predicted"/>
<dbReference type="GeneID" id="43593532"/>
<dbReference type="EMBL" id="NPIC01000001">
    <property type="protein sequence ID" value="RDL40704.1"/>
    <property type="molecule type" value="Genomic_DNA"/>
</dbReference>
<organism evidence="3 4">
    <name type="scientific">Venustampulla echinocandica</name>
    <dbReference type="NCBI Taxonomy" id="2656787"/>
    <lineage>
        <taxon>Eukaryota</taxon>
        <taxon>Fungi</taxon>
        <taxon>Dikarya</taxon>
        <taxon>Ascomycota</taxon>
        <taxon>Pezizomycotina</taxon>
        <taxon>Leotiomycetes</taxon>
        <taxon>Helotiales</taxon>
        <taxon>Pleuroascaceae</taxon>
        <taxon>Venustampulla</taxon>
    </lineage>
</organism>
<feature type="signal peptide" evidence="2">
    <location>
        <begin position="1"/>
        <end position="17"/>
    </location>
</feature>
<protein>
    <recommendedName>
        <fullName evidence="5">Ecp2 effector protein domain-containing protein</fullName>
    </recommendedName>
</protein>
<comment type="caution">
    <text evidence="3">The sequence shown here is derived from an EMBL/GenBank/DDBJ whole genome shotgun (WGS) entry which is preliminary data.</text>
</comment>
<sequence length="126" mass="13770">MHAPILTTLLLLSSAEAFISYLYTTQQCTGTTTSYNATIARGCSTDRAGEFLGLINKWDTDADNKVIFATYSDKRCCHANLIKIYNWSEGCEQVAGGAQSWRVLNPDEPDKGKEGDDYSCGGVSEL</sequence>
<name>A0A370TYW9_9HELO</name>
<accession>A0A370TYW9</accession>
<evidence type="ECO:0000256" key="2">
    <source>
        <dbReference type="SAM" id="SignalP"/>
    </source>
</evidence>
<evidence type="ECO:0000313" key="4">
    <source>
        <dbReference type="Proteomes" id="UP000254866"/>
    </source>
</evidence>
<reference evidence="3 4" key="1">
    <citation type="journal article" date="2018" name="IMA Fungus">
        <title>IMA Genome-F 9: Draft genome sequence of Annulohypoxylon stygium, Aspergillus mulundensis, Berkeleyomyces basicola (syn. Thielaviopsis basicola), Ceratocystis smalleyi, two Cercospora beticola strains, Coleophoma cylindrospora, Fusarium fracticaudum, Phialophora cf. hyalina, and Morchella septimelata.</title>
        <authorList>
            <person name="Wingfield B.D."/>
            <person name="Bills G.F."/>
            <person name="Dong Y."/>
            <person name="Huang W."/>
            <person name="Nel W.J."/>
            <person name="Swalarsk-Parry B.S."/>
            <person name="Vaghefi N."/>
            <person name="Wilken P.M."/>
            <person name="An Z."/>
            <person name="de Beer Z.W."/>
            <person name="De Vos L."/>
            <person name="Chen L."/>
            <person name="Duong T.A."/>
            <person name="Gao Y."/>
            <person name="Hammerbacher A."/>
            <person name="Kikkert J.R."/>
            <person name="Li Y."/>
            <person name="Li H."/>
            <person name="Li K."/>
            <person name="Li Q."/>
            <person name="Liu X."/>
            <person name="Ma X."/>
            <person name="Naidoo K."/>
            <person name="Pethybridge S.J."/>
            <person name="Sun J."/>
            <person name="Steenkamp E.T."/>
            <person name="van der Nest M.A."/>
            <person name="van Wyk S."/>
            <person name="Wingfield M.J."/>
            <person name="Xiong C."/>
            <person name="Yue Q."/>
            <person name="Zhang X."/>
        </authorList>
    </citation>
    <scope>NUCLEOTIDE SEQUENCE [LARGE SCALE GENOMIC DNA]</scope>
    <source>
        <strain evidence="3 4">BP 5553</strain>
    </source>
</reference>
<evidence type="ECO:0000256" key="1">
    <source>
        <dbReference type="SAM" id="MobiDB-lite"/>
    </source>
</evidence>